<keyword evidence="1" id="KW-0812">Transmembrane</keyword>
<dbReference type="Proteomes" id="UP000584670">
    <property type="component" value="Unassembled WGS sequence"/>
</dbReference>
<keyword evidence="1" id="KW-1133">Transmembrane helix</keyword>
<feature type="transmembrane region" description="Helical" evidence="1">
    <location>
        <begin position="6"/>
        <end position="27"/>
    </location>
</feature>
<sequence length="107" mass="11378">MIDRITVGAASLMGALVTAAGVARWYVRPEHAPGRHRSVGLLPPLEDLIGPPSEYTAVDPCAETQAFGVVRIGLGWCDVCWETKAGVITRNGFRCDDFTSHPTGGAL</sequence>
<evidence type="ECO:0000313" key="2">
    <source>
        <dbReference type="EMBL" id="MBC2903197.1"/>
    </source>
</evidence>
<gene>
    <name evidence="2" type="ORF">H4N64_16580</name>
</gene>
<dbReference type="EMBL" id="JACMSF010000015">
    <property type="protein sequence ID" value="MBC2903197.1"/>
    <property type="molecule type" value="Genomic_DNA"/>
</dbReference>
<dbReference type="AlphaFoldDB" id="A0A7X1J4T5"/>
<dbReference type="RefSeq" id="WP_186283082.1">
    <property type="nucleotide sequence ID" value="NZ_JACMSF010000015.1"/>
</dbReference>
<protein>
    <submittedName>
        <fullName evidence="2">Uncharacterized protein</fullName>
    </submittedName>
</protein>
<evidence type="ECO:0000256" key="1">
    <source>
        <dbReference type="SAM" id="Phobius"/>
    </source>
</evidence>
<comment type="caution">
    <text evidence="2">The sequence shown here is derived from an EMBL/GenBank/DDBJ whole genome shotgun (WGS) entry which is preliminary data.</text>
</comment>
<proteinExistence type="predicted"/>
<accession>A0A7X1J4T5</accession>
<evidence type="ECO:0000313" key="3">
    <source>
        <dbReference type="Proteomes" id="UP000584670"/>
    </source>
</evidence>
<keyword evidence="1" id="KW-0472">Membrane</keyword>
<keyword evidence="3" id="KW-1185">Reference proteome</keyword>
<reference evidence="2 3" key="1">
    <citation type="submission" date="2020-08" db="EMBL/GenBank/DDBJ databases">
        <title>Streptomyces sp. PSKA01 genome sequencing and assembly.</title>
        <authorList>
            <person name="Mandal S."/>
            <person name="Maiti P.K."/>
            <person name="Das P."/>
        </authorList>
    </citation>
    <scope>NUCLEOTIDE SEQUENCE [LARGE SCALE GENOMIC DNA]</scope>
    <source>
        <strain evidence="2 3">PSKA01</strain>
    </source>
</reference>
<organism evidence="2 3">
    <name type="scientific">Streptomyces cupreus</name>
    <dbReference type="NCBI Taxonomy" id="2759956"/>
    <lineage>
        <taxon>Bacteria</taxon>
        <taxon>Bacillati</taxon>
        <taxon>Actinomycetota</taxon>
        <taxon>Actinomycetes</taxon>
        <taxon>Kitasatosporales</taxon>
        <taxon>Streptomycetaceae</taxon>
        <taxon>Streptomyces</taxon>
    </lineage>
</organism>
<name>A0A7X1J4T5_9ACTN</name>